<evidence type="ECO:0000313" key="3">
    <source>
        <dbReference type="EMBL" id="CAB9503006.1"/>
    </source>
</evidence>
<feature type="signal peptide" evidence="1">
    <location>
        <begin position="1"/>
        <end position="26"/>
    </location>
</feature>
<evidence type="ECO:0000313" key="4">
    <source>
        <dbReference type="Proteomes" id="UP001153069"/>
    </source>
</evidence>
<dbReference type="Proteomes" id="UP001153069">
    <property type="component" value="Unassembled WGS sequence"/>
</dbReference>
<evidence type="ECO:0000259" key="2">
    <source>
        <dbReference type="Pfam" id="PF01079"/>
    </source>
</evidence>
<dbReference type="InterPro" id="IPR001767">
    <property type="entry name" value="Hedgehog_Hint"/>
</dbReference>
<dbReference type="EMBL" id="CAICTM010000152">
    <property type="protein sequence ID" value="CAB9503006.1"/>
    <property type="molecule type" value="Genomic_DNA"/>
</dbReference>
<dbReference type="Pfam" id="PF01079">
    <property type="entry name" value="Hint"/>
    <property type="match status" value="1"/>
</dbReference>
<organism evidence="3 4">
    <name type="scientific">Seminavis robusta</name>
    <dbReference type="NCBI Taxonomy" id="568900"/>
    <lineage>
        <taxon>Eukaryota</taxon>
        <taxon>Sar</taxon>
        <taxon>Stramenopiles</taxon>
        <taxon>Ochrophyta</taxon>
        <taxon>Bacillariophyta</taxon>
        <taxon>Bacillariophyceae</taxon>
        <taxon>Bacillariophycidae</taxon>
        <taxon>Naviculales</taxon>
        <taxon>Naviculaceae</taxon>
        <taxon>Seminavis</taxon>
    </lineage>
</organism>
<name>A0A9N8H6P0_9STRA</name>
<feature type="domain" description="Hedgehog protein Hint" evidence="2">
    <location>
        <begin position="292"/>
        <end position="449"/>
    </location>
</feature>
<accession>A0A9N8H6P0</accession>
<keyword evidence="1" id="KW-0732">Signal</keyword>
<proteinExistence type="predicted"/>
<evidence type="ECO:0000256" key="1">
    <source>
        <dbReference type="SAM" id="SignalP"/>
    </source>
</evidence>
<gene>
    <name evidence="3" type="ORF">SEMRO_153_G069750.1</name>
</gene>
<dbReference type="GO" id="GO:0016540">
    <property type="term" value="P:protein autoprocessing"/>
    <property type="evidence" value="ECO:0007669"/>
    <property type="project" value="InterPro"/>
</dbReference>
<reference evidence="3" key="1">
    <citation type="submission" date="2020-06" db="EMBL/GenBank/DDBJ databases">
        <authorList>
            <consortium name="Plant Systems Biology data submission"/>
        </authorList>
    </citation>
    <scope>NUCLEOTIDE SEQUENCE</scope>
    <source>
        <strain evidence="3">D6</strain>
    </source>
</reference>
<protein>
    <recommendedName>
        <fullName evidence="2">Hedgehog protein Hint domain-containing protein</fullName>
    </recommendedName>
</protein>
<feature type="chain" id="PRO_5040262350" description="Hedgehog protein Hint domain-containing protein" evidence="1">
    <location>
        <begin position="27"/>
        <end position="534"/>
    </location>
</feature>
<comment type="caution">
    <text evidence="3">The sequence shown here is derived from an EMBL/GenBank/DDBJ whole genome shotgun (WGS) entry which is preliminary data.</text>
</comment>
<keyword evidence="4" id="KW-1185">Reference proteome</keyword>
<dbReference type="Gene3D" id="2.170.16.10">
    <property type="entry name" value="Hedgehog/Intein (Hint) domain"/>
    <property type="match status" value="1"/>
</dbReference>
<dbReference type="AlphaFoldDB" id="A0A9N8H6P0"/>
<sequence length="534" mass="58653">MMMTQSKAFSALVSCFLLSSIPGAHALCNCGVSLPKSYTEGDWNSGKTILVRIGCNDEQMKTECLAARREVENFVSSLMEFIDDTYVRPSLDLVNRLLVADKLSMENYTTLRDVIVRQRNAASEAVENRIHPDCASGLWTESLYSKNATLRNTYEHWTRWNLNEIRDNALCVSRHLERELLELQAEHRINRTLRLDEAMAGPFAPRVNEVLLEVLGQDDQKGLTPYSKRMMEKIVFQRNDTVADIAGLGISTGRDFVRYFLLRAIAEPPDIRLPATELSAEGQLEQGDLGDESICFPLNSTVLVSLGKGTYALKQLAELQLGDQIVTGSNSPQPTASKQMIATSPVVDFAHRMDTPKSRFLNVGYVSKDGTIKTVTASANHNLLFGLFQDTTETIETYHKSFGVLRKYFDNGQSVYVKNGLDRWMSVREVDASVESGYVAPITYEGTMAIVPPEAAKDLGTSLDGAQALNLLSQSTIVSCFSGIPDTLGYTVSATKLLFYGPSPNNNGAGSGVMFDAAAGLAQSMSMAMGHLTS</sequence>